<evidence type="ECO:0000259" key="7">
    <source>
        <dbReference type="PROSITE" id="PS51900"/>
    </source>
</evidence>
<evidence type="ECO:0000256" key="1">
    <source>
        <dbReference type="ARBA" id="ARBA00008857"/>
    </source>
</evidence>
<comment type="similarity">
    <text evidence="1">Belongs to the 'phage' integrase family.</text>
</comment>
<evidence type="ECO:0000259" key="6">
    <source>
        <dbReference type="PROSITE" id="PS51898"/>
    </source>
</evidence>
<evidence type="ECO:0000256" key="4">
    <source>
        <dbReference type="ARBA" id="ARBA00023172"/>
    </source>
</evidence>
<dbReference type="InterPro" id="IPR044068">
    <property type="entry name" value="CB"/>
</dbReference>
<organism evidence="8 9">
    <name type="scientific">Dyella mobilis</name>
    <dbReference type="NCBI Taxonomy" id="1849582"/>
    <lineage>
        <taxon>Bacteria</taxon>
        <taxon>Pseudomonadati</taxon>
        <taxon>Pseudomonadota</taxon>
        <taxon>Gammaproteobacteria</taxon>
        <taxon>Lysobacterales</taxon>
        <taxon>Rhodanobacteraceae</taxon>
        <taxon>Dyella</taxon>
    </lineage>
</organism>
<reference evidence="8" key="1">
    <citation type="submission" date="2020-10" db="EMBL/GenBank/DDBJ databases">
        <title>Phylogeny of dyella-like bacteria.</title>
        <authorList>
            <person name="Fu J."/>
        </authorList>
    </citation>
    <scope>NUCLEOTIDE SEQUENCE</scope>
    <source>
        <strain evidence="8">DHON07</strain>
    </source>
</reference>
<dbReference type="Gene3D" id="1.10.150.130">
    <property type="match status" value="1"/>
</dbReference>
<dbReference type="InterPro" id="IPR050090">
    <property type="entry name" value="Tyrosine_recombinase_XerCD"/>
</dbReference>
<comment type="caution">
    <text evidence="8">The sequence shown here is derived from an EMBL/GenBank/DDBJ whole genome shotgun (WGS) entry which is preliminary data.</text>
</comment>
<dbReference type="Pfam" id="PF20172">
    <property type="entry name" value="DUF6538"/>
    <property type="match status" value="1"/>
</dbReference>
<name>A0ABS2KIJ7_9GAMM</name>
<sequence length="479" mass="52973">MRIPNYLRLATSGIWHFRQRFPTHLSRKAGKTEITKSLRTRDLFTAQRRALALVQAYAQAFAQVGGLGVSVARDGLPSVEEIAKAIALGYRVIVRPDGTVEIEATGKEDHELLMDAVEHIGPLNKEPYYQEYVKAEAQRIIDQAQASSAKKTANPSSSIPSIAIGKALVQWLAEIKSSTKTKTFKIKTTAVEGFAKHYGEKNPLKDAQRIDVGNWVQALRGSKLETPTIVNKLSYLRGFFDWAKARGYYPSFSKDENPAAGQVVYGVREKRQRRALGFKPFSKEQVQALYDSKAMEKGLSESARWGAWIGLYTGARVAEVGQLTLADFVEADGIPCIRICDESEGQSVKSDVSIRTIPVHPALVRLGLLKRVNALRKAGETRLFPSVKTDGVNGMGNWLSKAFSRHVLATVGKPEKGKFGFHSLRKSVVQGLQTLGVPSEVRAAYVGHELDDEHHASYSRAPTMKELLDAVKKLDWNLS</sequence>
<evidence type="ECO:0000313" key="8">
    <source>
        <dbReference type="EMBL" id="MBM7130986.1"/>
    </source>
</evidence>
<dbReference type="InterPro" id="IPR010998">
    <property type="entry name" value="Integrase_recombinase_N"/>
</dbReference>
<dbReference type="PROSITE" id="PS51900">
    <property type="entry name" value="CB"/>
    <property type="match status" value="1"/>
</dbReference>
<feature type="domain" description="Core-binding (CB)" evidence="7">
    <location>
        <begin position="162"/>
        <end position="244"/>
    </location>
</feature>
<dbReference type="InterPro" id="IPR002104">
    <property type="entry name" value="Integrase_catalytic"/>
</dbReference>
<dbReference type="Gene3D" id="1.10.443.10">
    <property type="entry name" value="Intergrase catalytic core"/>
    <property type="match status" value="1"/>
</dbReference>
<protein>
    <submittedName>
        <fullName evidence="8">Site-specific integrase</fullName>
    </submittedName>
</protein>
<evidence type="ECO:0000256" key="5">
    <source>
        <dbReference type="PROSITE-ProRule" id="PRU01248"/>
    </source>
</evidence>
<dbReference type="Pfam" id="PF02899">
    <property type="entry name" value="Phage_int_SAM_1"/>
    <property type="match status" value="1"/>
</dbReference>
<dbReference type="SUPFAM" id="SSF56349">
    <property type="entry name" value="DNA breaking-rejoining enzymes"/>
    <property type="match status" value="1"/>
</dbReference>
<dbReference type="EMBL" id="JADIKF010000039">
    <property type="protein sequence ID" value="MBM7130986.1"/>
    <property type="molecule type" value="Genomic_DNA"/>
</dbReference>
<evidence type="ECO:0000256" key="2">
    <source>
        <dbReference type="ARBA" id="ARBA00022908"/>
    </source>
</evidence>
<keyword evidence="3 5" id="KW-0238">DNA-binding</keyword>
<feature type="domain" description="Tyr recombinase" evidence="6">
    <location>
        <begin position="276"/>
        <end position="472"/>
    </location>
</feature>
<dbReference type="InterPro" id="IPR013762">
    <property type="entry name" value="Integrase-like_cat_sf"/>
</dbReference>
<dbReference type="InterPro" id="IPR004107">
    <property type="entry name" value="Integrase_SAM-like_N"/>
</dbReference>
<dbReference type="RefSeq" id="WP_204632526.1">
    <property type="nucleotide sequence ID" value="NZ_BSOC01000002.1"/>
</dbReference>
<keyword evidence="9" id="KW-1185">Reference proteome</keyword>
<dbReference type="Proteomes" id="UP001430193">
    <property type="component" value="Unassembled WGS sequence"/>
</dbReference>
<proteinExistence type="inferred from homology"/>
<evidence type="ECO:0000313" key="9">
    <source>
        <dbReference type="Proteomes" id="UP001430193"/>
    </source>
</evidence>
<gene>
    <name evidence="8" type="ORF">ISS99_15790</name>
</gene>
<dbReference type="PANTHER" id="PTHR30349">
    <property type="entry name" value="PHAGE INTEGRASE-RELATED"/>
    <property type="match status" value="1"/>
</dbReference>
<keyword evidence="4" id="KW-0233">DNA recombination</keyword>
<dbReference type="PROSITE" id="PS51898">
    <property type="entry name" value="TYR_RECOMBINASE"/>
    <property type="match status" value="1"/>
</dbReference>
<dbReference type="CDD" id="cd01184">
    <property type="entry name" value="INT_C_like_1"/>
    <property type="match status" value="1"/>
</dbReference>
<dbReference type="InterPro" id="IPR046668">
    <property type="entry name" value="DUF6538"/>
</dbReference>
<dbReference type="PANTHER" id="PTHR30349:SF41">
    <property type="entry name" value="INTEGRASE_RECOMBINASE PROTEIN MJ0367-RELATED"/>
    <property type="match status" value="1"/>
</dbReference>
<evidence type="ECO:0000256" key="3">
    <source>
        <dbReference type="ARBA" id="ARBA00023125"/>
    </source>
</evidence>
<accession>A0ABS2KIJ7</accession>
<dbReference type="InterPro" id="IPR011010">
    <property type="entry name" value="DNA_brk_join_enz"/>
</dbReference>
<keyword evidence="2" id="KW-0229">DNA integration</keyword>